<sequence length="114" mass="12507">MASEHVHTFTQANWDQEVLGSDTPVLVDFWAAWCGPCLRMAPIVDAIAEEYAGRLKVGKLNVDEHPDLATRYGIMSIPTLVLFKAGEPVEFIVGLQPRSSLVRRIETVLDGASA</sequence>
<dbReference type="PANTHER" id="PTHR45663">
    <property type="entry name" value="GEO12009P1"/>
    <property type="match status" value="1"/>
</dbReference>
<dbReference type="SUPFAM" id="SSF52833">
    <property type="entry name" value="Thioredoxin-like"/>
    <property type="match status" value="1"/>
</dbReference>
<dbReference type="InterPro" id="IPR013766">
    <property type="entry name" value="Thioredoxin_domain"/>
</dbReference>
<dbReference type="Gene3D" id="3.40.30.10">
    <property type="entry name" value="Glutaredoxin"/>
    <property type="match status" value="1"/>
</dbReference>
<comment type="similarity">
    <text evidence="1 8">Belongs to the thioredoxin family.</text>
</comment>
<dbReference type="RefSeq" id="WP_324668417.1">
    <property type="nucleotide sequence ID" value="NZ_CP141614.1"/>
</dbReference>
<dbReference type="PRINTS" id="PR00421">
    <property type="entry name" value="THIOREDOXIN"/>
</dbReference>
<dbReference type="Pfam" id="PF00085">
    <property type="entry name" value="Thioredoxin"/>
    <property type="match status" value="1"/>
</dbReference>
<evidence type="ECO:0000256" key="3">
    <source>
        <dbReference type="ARBA" id="ARBA00022448"/>
    </source>
</evidence>
<dbReference type="PANTHER" id="PTHR45663:SF11">
    <property type="entry name" value="GEO12009P1"/>
    <property type="match status" value="1"/>
</dbReference>
<gene>
    <name evidence="10" type="primary">trxA</name>
    <name evidence="10" type="ORF">VLY81_11925</name>
</gene>
<dbReference type="PIRSF" id="PIRSF000077">
    <property type="entry name" value="Thioredoxin"/>
    <property type="match status" value="1"/>
</dbReference>
<dbReference type="Proteomes" id="UP001333102">
    <property type="component" value="Chromosome"/>
</dbReference>
<feature type="domain" description="Thioredoxin" evidence="9">
    <location>
        <begin position="1"/>
        <end position="110"/>
    </location>
</feature>
<proteinExistence type="inferred from homology"/>
<evidence type="ECO:0000256" key="5">
    <source>
        <dbReference type="ARBA" id="ARBA00023157"/>
    </source>
</evidence>
<keyword evidence="5" id="KW-1015">Disulfide bond</keyword>
<dbReference type="InterPro" id="IPR005746">
    <property type="entry name" value="Thioredoxin"/>
</dbReference>
<evidence type="ECO:0000256" key="8">
    <source>
        <dbReference type="PIRNR" id="PIRNR000077"/>
    </source>
</evidence>
<evidence type="ECO:0000256" key="4">
    <source>
        <dbReference type="ARBA" id="ARBA00022982"/>
    </source>
</evidence>
<evidence type="ECO:0000256" key="6">
    <source>
        <dbReference type="ARBA" id="ARBA00023284"/>
    </source>
</evidence>
<evidence type="ECO:0000256" key="1">
    <source>
        <dbReference type="ARBA" id="ARBA00008987"/>
    </source>
</evidence>
<dbReference type="CDD" id="cd02947">
    <property type="entry name" value="TRX_family"/>
    <property type="match status" value="1"/>
</dbReference>
<accession>A0ABZ1BPT9</accession>
<reference evidence="11" key="1">
    <citation type="submission" date="2023-12" db="EMBL/GenBank/DDBJ databases">
        <title>Novel isolates from deep terrestrial aquifers shed light on the physiology and ecology of the class Limnochordia.</title>
        <authorList>
            <person name="Karnachuk O.V."/>
            <person name="Lukina A.P."/>
            <person name="Avakyan M.R."/>
            <person name="Kadnikov V."/>
            <person name="Begmatov S."/>
            <person name="Beletsky A.V."/>
            <person name="Mardanov A.V."/>
            <person name="Ravin N.V."/>
        </authorList>
    </citation>
    <scope>NUCLEOTIDE SEQUENCE [LARGE SCALE GENOMIC DNA]</scope>
    <source>
        <strain evidence="11">LN</strain>
    </source>
</reference>
<keyword evidence="6" id="KW-0676">Redox-active center</keyword>
<dbReference type="PROSITE" id="PS51352">
    <property type="entry name" value="THIOREDOXIN_2"/>
    <property type="match status" value="1"/>
</dbReference>
<evidence type="ECO:0000313" key="10">
    <source>
        <dbReference type="EMBL" id="WRP14122.1"/>
    </source>
</evidence>
<dbReference type="InterPro" id="IPR017937">
    <property type="entry name" value="Thioredoxin_CS"/>
</dbReference>
<dbReference type="EMBL" id="CP141614">
    <property type="protein sequence ID" value="WRP14122.1"/>
    <property type="molecule type" value="Genomic_DNA"/>
</dbReference>
<evidence type="ECO:0000256" key="2">
    <source>
        <dbReference type="ARBA" id="ARBA00020570"/>
    </source>
</evidence>
<dbReference type="PROSITE" id="PS00194">
    <property type="entry name" value="THIOREDOXIN_1"/>
    <property type="match status" value="1"/>
</dbReference>
<name>A0ABZ1BPT9_9FIRM</name>
<evidence type="ECO:0000256" key="7">
    <source>
        <dbReference type="NCBIfam" id="TIGR01068"/>
    </source>
</evidence>
<keyword evidence="11" id="KW-1185">Reference proteome</keyword>
<keyword evidence="3" id="KW-0813">Transport</keyword>
<evidence type="ECO:0000313" key="11">
    <source>
        <dbReference type="Proteomes" id="UP001333102"/>
    </source>
</evidence>
<organism evidence="10 11">
    <name type="scientific">Geochorda subterranea</name>
    <dbReference type="NCBI Taxonomy" id="3109564"/>
    <lineage>
        <taxon>Bacteria</taxon>
        <taxon>Bacillati</taxon>
        <taxon>Bacillota</taxon>
        <taxon>Limnochordia</taxon>
        <taxon>Limnochordales</taxon>
        <taxon>Geochordaceae</taxon>
        <taxon>Geochorda</taxon>
    </lineage>
</organism>
<keyword evidence="4" id="KW-0249">Electron transport</keyword>
<dbReference type="InterPro" id="IPR036249">
    <property type="entry name" value="Thioredoxin-like_sf"/>
</dbReference>
<dbReference type="NCBIfam" id="TIGR01068">
    <property type="entry name" value="thioredoxin"/>
    <property type="match status" value="1"/>
</dbReference>
<protein>
    <recommendedName>
        <fullName evidence="2 7">Thioredoxin</fullName>
    </recommendedName>
</protein>
<evidence type="ECO:0000259" key="9">
    <source>
        <dbReference type="PROSITE" id="PS51352"/>
    </source>
</evidence>